<dbReference type="AlphaFoldDB" id="X0SNV0"/>
<accession>X0SNV0</accession>
<protein>
    <submittedName>
        <fullName evidence="1">Uncharacterized protein</fullName>
    </submittedName>
</protein>
<reference evidence="1" key="1">
    <citation type="journal article" date="2014" name="Front. Microbiol.">
        <title>High frequency of phylogenetically diverse reductive dehalogenase-homologous genes in deep subseafloor sedimentary metagenomes.</title>
        <authorList>
            <person name="Kawai M."/>
            <person name="Futagami T."/>
            <person name="Toyoda A."/>
            <person name="Takaki Y."/>
            <person name="Nishi S."/>
            <person name="Hori S."/>
            <person name="Arai W."/>
            <person name="Tsubouchi T."/>
            <person name="Morono Y."/>
            <person name="Uchiyama I."/>
            <person name="Ito T."/>
            <person name="Fujiyama A."/>
            <person name="Inagaki F."/>
            <person name="Takami H."/>
        </authorList>
    </citation>
    <scope>NUCLEOTIDE SEQUENCE</scope>
    <source>
        <strain evidence="1">Expedition CK06-06</strain>
    </source>
</reference>
<organism evidence="1">
    <name type="scientific">marine sediment metagenome</name>
    <dbReference type="NCBI Taxonomy" id="412755"/>
    <lineage>
        <taxon>unclassified sequences</taxon>
        <taxon>metagenomes</taxon>
        <taxon>ecological metagenomes</taxon>
    </lineage>
</organism>
<dbReference type="EMBL" id="BARS01008351">
    <property type="protein sequence ID" value="GAF77522.1"/>
    <property type="molecule type" value="Genomic_DNA"/>
</dbReference>
<proteinExistence type="predicted"/>
<gene>
    <name evidence="1" type="ORF">S01H1_15938</name>
</gene>
<name>X0SNV0_9ZZZZ</name>
<feature type="non-terminal residue" evidence="1">
    <location>
        <position position="1"/>
    </location>
</feature>
<sequence length="367" mass="38328">VLLTGHYMVHKVNEAIETKVQVINGNGDPDEGATVNYIVYDEADQSFDTGAMAHTANGIYTKTWTPDAIGEWTFYGYSADPKFHKSYTYSVGKGVEVDAALASAWTAGLATILGNLSQARIEYLDELDFDLAAAIAAIPTTMVGTDNAALASAWTAGLATILANFSQARIEYLDELDFDLSAAISAIPTTMIGTDGAALASAWTAGLATILGNFSQARIEYLDQLDFNLQEAIAAIEGGSATAAGKKQIKEFSITAAANAGITTVATIGSQPCVIESVIIHADADQTDDMTTCAVEGGVGQVIEFIGTNDAIEANLDAADKQVGWTGIVRLAVGKIIYIDLQGSGATAVDLTVIITYRACVDGGVLS</sequence>
<evidence type="ECO:0000313" key="1">
    <source>
        <dbReference type="EMBL" id="GAF77522.1"/>
    </source>
</evidence>
<comment type="caution">
    <text evidence="1">The sequence shown here is derived from an EMBL/GenBank/DDBJ whole genome shotgun (WGS) entry which is preliminary data.</text>
</comment>